<evidence type="ECO:0000313" key="4">
    <source>
        <dbReference type="Proteomes" id="UP000590749"/>
    </source>
</evidence>
<comment type="caution">
    <text evidence="3">The sequence shown here is derived from an EMBL/GenBank/DDBJ whole genome shotgun (WGS) entry which is preliminary data.</text>
</comment>
<sequence>MRYEEFDLRIAADGDEGVHLTLLTSPAGESEEHGPNLFTAEDLERFRRAADPTSAGFDASGQELERLGTKLYRGVFTGSIETMLLLSLDRLRSGAGLRIRIRMDATIESRDLPWEAMYCPPLHRFLAQSVETPVVRHTSMPTPPATGAPVRPPLRVLVVIADPEDLPALNTEREWRLLHRAFGPLLEKGTAVLDRPATGGRDDLIRTLSERPYHALHFIGHGSEQGQRGEAVLHLADPVTNLSQPITGRELGVLLVDHPSIRLVVLNSCLGAGGGRADMTGMAGALVRTGVPAVVAMQHRITDEAAERFAAEFYRGLVQGRPVDTAISTARNRMFVTGWRAEWATAALYMRSRDGVVLAPPLGKATQPRTGAARSTAVAGGGAVRSLGSRPDTPSPLWIALHQPRAIVTFFTGLMFGVLWAAFFPMVFRQSDEPVRISVPSWGGFMYLYELMTWLTLFPIFLVVCGRWPVGSVLALAAGLWLTIPTTIYINGDENQFFATLGGWFLSIATLTIVAYLARPVGRRISALRRRRRRV</sequence>
<name>A0A7W5ADG9_9ACTN</name>
<evidence type="ECO:0000256" key="1">
    <source>
        <dbReference type="SAM" id="Phobius"/>
    </source>
</evidence>
<evidence type="ECO:0000259" key="2">
    <source>
        <dbReference type="Pfam" id="PF12770"/>
    </source>
</evidence>
<keyword evidence="1" id="KW-1133">Transmembrane helix</keyword>
<dbReference type="InterPro" id="IPR024983">
    <property type="entry name" value="CHAT_dom"/>
</dbReference>
<proteinExistence type="predicted"/>
<dbReference type="Pfam" id="PF12770">
    <property type="entry name" value="CHAT"/>
    <property type="match status" value="1"/>
</dbReference>
<keyword evidence="4" id="KW-1185">Reference proteome</keyword>
<evidence type="ECO:0000313" key="3">
    <source>
        <dbReference type="EMBL" id="MBB3094072.1"/>
    </source>
</evidence>
<dbReference type="RefSeq" id="WP_183218262.1">
    <property type="nucleotide sequence ID" value="NZ_BMPW01000015.1"/>
</dbReference>
<feature type="domain" description="CHAT" evidence="2">
    <location>
        <begin position="69"/>
        <end position="335"/>
    </location>
</feature>
<protein>
    <recommendedName>
        <fullName evidence="2">CHAT domain-containing protein</fullName>
    </recommendedName>
</protein>
<organism evidence="3 4">
    <name type="scientific">Actinoplanes campanulatus</name>
    <dbReference type="NCBI Taxonomy" id="113559"/>
    <lineage>
        <taxon>Bacteria</taxon>
        <taxon>Bacillati</taxon>
        <taxon>Actinomycetota</taxon>
        <taxon>Actinomycetes</taxon>
        <taxon>Micromonosporales</taxon>
        <taxon>Micromonosporaceae</taxon>
        <taxon>Actinoplanes</taxon>
    </lineage>
</organism>
<keyword evidence="1" id="KW-0812">Transmembrane</keyword>
<keyword evidence="1" id="KW-0472">Membrane</keyword>
<reference evidence="3 4" key="1">
    <citation type="submission" date="2020-08" db="EMBL/GenBank/DDBJ databases">
        <title>Genomic Encyclopedia of Type Strains, Phase III (KMG-III): the genomes of soil and plant-associated and newly described type strains.</title>
        <authorList>
            <person name="Whitman W."/>
        </authorList>
    </citation>
    <scope>NUCLEOTIDE SEQUENCE [LARGE SCALE GENOMIC DNA]</scope>
    <source>
        <strain evidence="3 4">CECT 3287</strain>
    </source>
</reference>
<gene>
    <name evidence="3" type="ORF">FHR83_001721</name>
</gene>
<dbReference type="EMBL" id="JACHXF010000002">
    <property type="protein sequence ID" value="MBB3094072.1"/>
    <property type="molecule type" value="Genomic_DNA"/>
</dbReference>
<feature type="transmembrane region" description="Helical" evidence="1">
    <location>
        <begin position="447"/>
        <end position="466"/>
    </location>
</feature>
<dbReference type="AlphaFoldDB" id="A0A7W5ADG9"/>
<accession>A0A7W5ADG9</accession>
<dbReference type="Proteomes" id="UP000590749">
    <property type="component" value="Unassembled WGS sequence"/>
</dbReference>
<feature type="transmembrane region" description="Helical" evidence="1">
    <location>
        <begin position="497"/>
        <end position="518"/>
    </location>
</feature>
<feature type="transmembrane region" description="Helical" evidence="1">
    <location>
        <begin position="473"/>
        <end position="491"/>
    </location>
</feature>
<feature type="transmembrane region" description="Helical" evidence="1">
    <location>
        <begin position="406"/>
        <end position="427"/>
    </location>
</feature>